<organism evidence="1 2">
    <name type="scientific">Hallella mizrahii</name>
    <dbReference type="NCBI Taxonomy" id="2606637"/>
    <lineage>
        <taxon>Bacteria</taxon>
        <taxon>Pseudomonadati</taxon>
        <taxon>Bacteroidota</taxon>
        <taxon>Bacteroidia</taxon>
        <taxon>Bacteroidales</taxon>
        <taxon>Prevotellaceae</taxon>
        <taxon>Hallella</taxon>
    </lineage>
</organism>
<evidence type="ECO:0000313" key="2">
    <source>
        <dbReference type="Proteomes" id="UP000438914"/>
    </source>
</evidence>
<proteinExistence type="predicted"/>
<accession>A0A7K0KFW8</accession>
<keyword evidence="2" id="KW-1185">Reference proteome</keyword>
<dbReference type="EMBL" id="VUNG01000020">
    <property type="protein sequence ID" value="MST84739.1"/>
    <property type="molecule type" value="Genomic_DNA"/>
</dbReference>
<dbReference type="Proteomes" id="UP000438914">
    <property type="component" value="Unassembled WGS sequence"/>
</dbReference>
<evidence type="ECO:0000313" key="1">
    <source>
        <dbReference type="EMBL" id="MST84739.1"/>
    </source>
</evidence>
<dbReference type="AlphaFoldDB" id="A0A7K0KFW8"/>
<name>A0A7K0KFW8_9BACT</name>
<gene>
    <name evidence="1" type="ORF">FYJ73_08675</name>
</gene>
<sequence length="178" mass="20798">MAIIKSEDGNPWDFADKYIYQSHVIEFGVLHNFAKEGPLYGKLIIDGSIVSNAKCNGFGGPVLFKDELLYVPLYQYATSKFDIVGAYIAEVNLITKSVRIIGTKYPMVYIDHMEDSLIYFYVYWCKQKDRLESIDIHTKLHIFTSDDFNKMRRKYELNQKKESFFGKLLYRIIDKFGI</sequence>
<comment type="caution">
    <text evidence="1">The sequence shown here is derived from an EMBL/GenBank/DDBJ whole genome shotgun (WGS) entry which is preliminary data.</text>
</comment>
<reference evidence="1 2" key="1">
    <citation type="submission" date="2019-08" db="EMBL/GenBank/DDBJ databases">
        <title>In-depth cultivation of the pig gut microbiome towards novel bacterial diversity and tailored functional studies.</title>
        <authorList>
            <person name="Wylensek D."/>
            <person name="Hitch T.C.A."/>
            <person name="Clavel T."/>
        </authorList>
    </citation>
    <scope>NUCLEOTIDE SEQUENCE [LARGE SCALE GENOMIC DNA]</scope>
    <source>
        <strain evidence="1 2">LKV-178-WT-2A</strain>
    </source>
</reference>
<protein>
    <submittedName>
        <fullName evidence="1">Uncharacterized protein</fullName>
    </submittedName>
</protein>
<dbReference type="RefSeq" id="WP_154534315.1">
    <property type="nucleotide sequence ID" value="NZ_VUNG01000020.1"/>
</dbReference>